<accession>A0ABR3HN03</accession>
<dbReference type="Proteomes" id="UP001549920">
    <property type="component" value="Unassembled WGS sequence"/>
</dbReference>
<dbReference type="EMBL" id="JBEUOH010000016">
    <property type="protein sequence ID" value="KAL0871787.1"/>
    <property type="molecule type" value="Genomic_DNA"/>
</dbReference>
<evidence type="ECO:0000256" key="1">
    <source>
        <dbReference type="SAM" id="MobiDB-lite"/>
    </source>
</evidence>
<comment type="caution">
    <text evidence="2">The sequence shown here is derived from an EMBL/GenBank/DDBJ whole genome shotgun (WGS) entry which is preliminary data.</text>
</comment>
<protein>
    <recommendedName>
        <fullName evidence="4">Reverse transcriptase</fullName>
    </recommendedName>
</protein>
<evidence type="ECO:0000313" key="3">
    <source>
        <dbReference type="Proteomes" id="UP001549920"/>
    </source>
</evidence>
<proteinExistence type="predicted"/>
<evidence type="ECO:0008006" key="4">
    <source>
        <dbReference type="Google" id="ProtNLM"/>
    </source>
</evidence>
<feature type="region of interest" description="Disordered" evidence="1">
    <location>
        <begin position="99"/>
        <end position="122"/>
    </location>
</feature>
<gene>
    <name evidence="2" type="ORF">ABMA27_004279</name>
</gene>
<feature type="compositionally biased region" description="Basic and acidic residues" evidence="1">
    <location>
        <begin position="106"/>
        <end position="122"/>
    </location>
</feature>
<name>A0ABR3HN03_LOXSC</name>
<sequence length="122" mass="14602">MGLQHFITEFQWPPFSCIIRPWLPYSIKLLIKTNQTSPNSIGLLPEKLKETRLRWYGHIMRPEENYSVKTVLNIETQRRQRGRPPATWWSNVERDLKSQNLSPATTRDRISWRRCTRRPDPS</sequence>
<reference evidence="2 3" key="1">
    <citation type="submission" date="2024-06" db="EMBL/GenBank/DDBJ databases">
        <title>A chromosome-level genome assembly of beet webworm, Loxostege sticticalis.</title>
        <authorList>
            <person name="Zhang Y."/>
        </authorList>
    </citation>
    <scope>NUCLEOTIDE SEQUENCE [LARGE SCALE GENOMIC DNA]</scope>
    <source>
        <strain evidence="2">AQ026</strain>
        <tissue evidence="2">Whole body</tissue>
    </source>
</reference>
<keyword evidence="3" id="KW-1185">Reference proteome</keyword>
<evidence type="ECO:0000313" key="2">
    <source>
        <dbReference type="EMBL" id="KAL0871787.1"/>
    </source>
</evidence>
<organism evidence="2 3">
    <name type="scientific">Loxostege sticticalis</name>
    <name type="common">Beet webworm moth</name>
    <dbReference type="NCBI Taxonomy" id="481309"/>
    <lineage>
        <taxon>Eukaryota</taxon>
        <taxon>Metazoa</taxon>
        <taxon>Ecdysozoa</taxon>
        <taxon>Arthropoda</taxon>
        <taxon>Hexapoda</taxon>
        <taxon>Insecta</taxon>
        <taxon>Pterygota</taxon>
        <taxon>Neoptera</taxon>
        <taxon>Endopterygota</taxon>
        <taxon>Lepidoptera</taxon>
        <taxon>Glossata</taxon>
        <taxon>Ditrysia</taxon>
        <taxon>Pyraloidea</taxon>
        <taxon>Crambidae</taxon>
        <taxon>Pyraustinae</taxon>
        <taxon>Loxostege</taxon>
    </lineage>
</organism>